<sequence>MASNEEPPPRNRFLYRPNDPLVQYCANLTTKFEPIEKELHEATIQSSHEHLMLGAPEILQFGKYFIQLIGAKRVLDIGTYTGASALAWALALPIDGEVVSMDIDHTELNAVGKPIINKMPEIANKIKFELGSALDTLEQLLEKGQAGKFDFAFIDADKANYPNYYKKCIQLLRSGGVIFFDNALWGGSVVHNPKHDDDTRAIVACNELIFNDPNSNSTLVNMGDGLHIVFKK</sequence>
<proteinExistence type="inferred from homology"/>
<evidence type="ECO:0000313" key="6">
    <source>
        <dbReference type="WBParaSite" id="ACRNAN_scaffold526.g20797.t1"/>
    </source>
</evidence>
<keyword evidence="3" id="KW-0949">S-adenosyl-L-methionine</keyword>
<dbReference type="Proteomes" id="UP000887540">
    <property type="component" value="Unplaced"/>
</dbReference>
<dbReference type="InterPro" id="IPR029063">
    <property type="entry name" value="SAM-dependent_MTases_sf"/>
</dbReference>
<dbReference type="GO" id="GO:0008757">
    <property type="term" value="F:S-adenosylmethionine-dependent methyltransferase activity"/>
    <property type="evidence" value="ECO:0007669"/>
    <property type="project" value="TreeGrafter"/>
</dbReference>
<dbReference type="WBParaSite" id="ACRNAN_scaffold526.g20797.t1">
    <property type="protein sequence ID" value="ACRNAN_scaffold526.g20797.t1"/>
    <property type="gene ID" value="ACRNAN_scaffold526.g20797"/>
</dbReference>
<dbReference type="InterPro" id="IPR002935">
    <property type="entry name" value="SAM_O-MeTrfase"/>
</dbReference>
<reference evidence="6" key="1">
    <citation type="submission" date="2022-11" db="UniProtKB">
        <authorList>
            <consortium name="WormBaseParasite"/>
        </authorList>
    </citation>
    <scope>IDENTIFICATION</scope>
</reference>
<dbReference type="GO" id="GO:0008171">
    <property type="term" value="F:O-methyltransferase activity"/>
    <property type="evidence" value="ECO:0007669"/>
    <property type="project" value="InterPro"/>
</dbReference>
<keyword evidence="5" id="KW-1185">Reference proteome</keyword>
<organism evidence="5 6">
    <name type="scientific">Acrobeloides nanus</name>
    <dbReference type="NCBI Taxonomy" id="290746"/>
    <lineage>
        <taxon>Eukaryota</taxon>
        <taxon>Metazoa</taxon>
        <taxon>Ecdysozoa</taxon>
        <taxon>Nematoda</taxon>
        <taxon>Chromadorea</taxon>
        <taxon>Rhabditida</taxon>
        <taxon>Tylenchina</taxon>
        <taxon>Cephalobomorpha</taxon>
        <taxon>Cephaloboidea</taxon>
        <taxon>Cephalobidae</taxon>
        <taxon>Acrobeloides</taxon>
    </lineage>
</organism>
<dbReference type="PANTHER" id="PTHR10509:SF93">
    <property type="entry name" value="CATECHOL O-METHYLTRANSFERASE DOMAIN-CONTAINING PROTEIN 1"/>
    <property type="match status" value="1"/>
</dbReference>
<dbReference type="PROSITE" id="PS51682">
    <property type="entry name" value="SAM_OMT_I"/>
    <property type="match status" value="1"/>
</dbReference>
<evidence type="ECO:0000256" key="2">
    <source>
        <dbReference type="ARBA" id="ARBA00022679"/>
    </source>
</evidence>
<name>A0A914E2A4_9BILA</name>
<evidence type="ECO:0000313" key="5">
    <source>
        <dbReference type="Proteomes" id="UP000887540"/>
    </source>
</evidence>
<comment type="similarity">
    <text evidence="4">Belongs to the class I-like SAM-binding methyltransferase superfamily. Cation-dependent O-methyltransferase family.</text>
</comment>
<dbReference type="CDD" id="cd02440">
    <property type="entry name" value="AdoMet_MTases"/>
    <property type="match status" value="1"/>
</dbReference>
<dbReference type="Gene3D" id="3.40.50.150">
    <property type="entry name" value="Vaccinia Virus protein VP39"/>
    <property type="match status" value="1"/>
</dbReference>
<dbReference type="InterPro" id="IPR050362">
    <property type="entry name" value="Cation-dep_OMT"/>
</dbReference>
<dbReference type="AlphaFoldDB" id="A0A914E2A4"/>
<evidence type="ECO:0000256" key="1">
    <source>
        <dbReference type="ARBA" id="ARBA00022603"/>
    </source>
</evidence>
<dbReference type="Pfam" id="PF01596">
    <property type="entry name" value="Methyltransf_3"/>
    <property type="match status" value="1"/>
</dbReference>
<keyword evidence="1" id="KW-0489">Methyltransferase</keyword>
<dbReference type="PANTHER" id="PTHR10509">
    <property type="entry name" value="O-METHYLTRANSFERASE-RELATED"/>
    <property type="match status" value="1"/>
</dbReference>
<keyword evidence="2" id="KW-0808">Transferase</keyword>
<accession>A0A914E2A4</accession>
<dbReference type="SUPFAM" id="SSF53335">
    <property type="entry name" value="S-adenosyl-L-methionine-dependent methyltransferases"/>
    <property type="match status" value="1"/>
</dbReference>
<evidence type="ECO:0000256" key="4">
    <source>
        <dbReference type="ARBA" id="ARBA00023453"/>
    </source>
</evidence>
<protein>
    <submittedName>
        <fullName evidence="6">Caffeoyl-CoA O-methyltransferase</fullName>
    </submittedName>
</protein>
<evidence type="ECO:0000256" key="3">
    <source>
        <dbReference type="ARBA" id="ARBA00022691"/>
    </source>
</evidence>
<dbReference type="GO" id="GO:0032259">
    <property type="term" value="P:methylation"/>
    <property type="evidence" value="ECO:0007669"/>
    <property type="project" value="UniProtKB-KW"/>
</dbReference>